<reference evidence="1" key="1">
    <citation type="journal article" date="2020" name="Nature">
        <title>Giant virus diversity and host interactions through global metagenomics.</title>
        <authorList>
            <person name="Schulz F."/>
            <person name="Roux S."/>
            <person name="Paez-Espino D."/>
            <person name="Jungbluth S."/>
            <person name="Walsh D.A."/>
            <person name="Denef V.J."/>
            <person name="McMahon K.D."/>
            <person name="Konstantinidis K.T."/>
            <person name="Eloe-Fadrosh E.A."/>
            <person name="Kyrpides N.C."/>
            <person name="Woyke T."/>
        </authorList>
    </citation>
    <scope>NUCLEOTIDE SEQUENCE</scope>
    <source>
        <strain evidence="1">GVMAG-S-ERX555907-63</strain>
    </source>
</reference>
<proteinExistence type="predicted"/>
<organism evidence="1">
    <name type="scientific">viral metagenome</name>
    <dbReference type="NCBI Taxonomy" id="1070528"/>
    <lineage>
        <taxon>unclassified sequences</taxon>
        <taxon>metagenomes</taxon>
        <taxon>organismal metagenomes</taxon>
    </lineage>
</organism>
<name>A0A6C0L204_9ZZZZ</name>
<protein>
    <submittedName>
        <fullName evidence="1">Uncharacterized protein</fullName>
    </submittedName>
</protein>
<sequence>MKFKRKNSQKYKSNSQITNILDKISKTKNLPPDIQSIINNSCYNVLDSKLKKEICELYPRFKKFQKQYAFTEGTQWCDATRLITKLYFKLPFKYKKRFIVFLEEDLYTINKPNILAFRFLLKHLQDIVKYIGNREQLIHNDVFEFLVCFYGEHAIKPPTKVNFRYIMCSVTEYFYIKEINTLEQDLII</sequence>
<accession>A0A6C0L204</accession>
<dbReference type="EMBL" id="MN741019">
    <property type="protein sequence ID" value="QHU22900.1"/>
    <property type="molecule type" value="Genomic_DNA"/>
</dbReference>
<dbReference type="AlphaFoldDB" id="A0A6C0L204"/>
<evidence type="ECO:0000313" key="1">
    <source>
        <dbReference type="EMBL" id="QHU22900.1"/>
    </source>
</evidence>